<dbReference type="InterPro" id="IPR000719">
    <property type="entry name" value="Prot_kinase_dom"/>
</dbReference>
<feature type="compositionally biased region" description="Polar residues" evidence="11">
    <location>
        <begin position="185"/>
        <end position="196"/>
    </location>
</feature>
<dbReference type="SMART" id="SM00220">
    <property type="entry name" value="S_TKc"/>
    <property type="match status" value="1"/>
</dbReference>
<dbReference type="Gene3D" id="4.10.1170.10">
    <property type="entry name" value="MAP kinase activated protein kinase 2"/>
    <property type="match status" value="1"/>
</dbReference>
<dbReference type="SUPFAM" id="SSF56112">
    <property type="entry name" value="Protein kinase-like (PK-like)"/>
    <property type="match status" value="1"/>
</dbReference>
<dbReference type="AlphaFoldDB" id="A0A0K2UZK8"/>
<evidence type="ECO:0000313" key="14">
    <source>
        <dbReference type="EMBL" id="CDW43156.1"/>
    </source>
</evidence>
<comment type="similarity">
    <text evidence="1">Belongs to the protein kinase superfamily. CAMK Ser/Thr protein kinase family.</text>
</comment>
<keyword evidence="12" id="KW-0732">Signal</keyword>
<reference evidence="14" key="1">
    <citation type="submission" date="2014-05" db="EMBL/GenBank/DDBJ databases">
        <authorList>
            <person name="Chronopoulou M."/>
        </authorList>
    </citation>
    <scope>NUCLEOTIDE SEQUENCE</scope>
    <source>
        <tissue evidence="14">Whole organism</tissue>
    </source>
</reference>
<dbReference type="PANTHER" id="PTHR24347">
    <property type="entry name" value="SERINE/THREONINE-PROTEIN KINASE"/>
    <property type="match status" value="1"/>
</dbReference>
<keyword evidence="5" id="KW-0808">Transferase</keyword>
<evidence type="ECO:0000256" key="12">
    <source>
        <dbReference type="SAM" id="SignalP"/>
    </source>
</evidence>
<comment type="catalytic activity">
    <reaction evidence="9">
        <text>L-threonyl-[protein] + ATP = O-phospho-L-threonyl-[protein] + ADP + H(+)</text>
        <dbReference type="Rhea" id="RHEA:46608"/>
        <dbReference type="Rhea" id="RHEA-COMP:11060"/>
        <dbReference type="Rhea" id="RHEA-COMP:11605"/>
        <dbReference type="ChEBI" id="CHEBI:15378"/>
        <dbReference type="ChEBI" id="CHEBI:30013"/>
        <dbReference type="ChEBI" id="CHEBI:30616"/>
        <dbReference type="ChEBI" id="CHEBI:61977"/>
        <dbReference type="ChEBI" id="CHEBI:456216"/>
        <dbReference type="EC" id="2.7.11.1"/>
    </reaction>
</comment>
<dbReference type="EMBL" id="HACA01025795">
    <property type="protein sequence ID" value="CDW43156.1"/>
    <property type="molecule type" value="Transcribed_RNA"/>
</dbReference>
<keyword evidence="8" id="KW-0067">ATP-binding</keyword>
<comment type="catalytic activity">
    <reaction evidence="10">
        <text>L-seryl-[protein] + ATP = O-phospho-L-seryl-[protein] + ADP + H(+)</text>
        <dbReference type="Rhea" id="RHEA:17989"/>
        <dbReference type="Rhea" id="RHEA-COMP:9863"/>
        <dbReference type="Rhea" id="RHEA-COMP:11604"/>
        <dbReference type="ChEBI" id="CHEBI:15378"/>
        <dbReference type="ChEBI" id="CHEBI:29999"/>
        <dbReference type="ChEBI" id="CHEBI:30616"/>
        <dbReference type="ChEBI" id="CHEBI:83421"/>
        <dbReference type="ChEBI" id="CHEBI:456216"/>
        <dbReference type="EC" id="2.7.11.1"/>
    </reaction>
</comment>
<sequence length="221" mass="25363">MMLIKIFLIIISESNSILKLTDFGFAKETLTRDTLETPCYTPYYVAPEVLGPEKYDKSCDIWSLGVIMYILLCGFPPFYSNHGHAISPGMKKRIRSGQYEYPEPEWKNVSQDAKDLIRQMLNTDPEKRLTIDQVIKNTWIAQYNTVPQTPLLTCDVLKEETAQWPDVQQEMSSVLREMRFDHDTNFTVKNPSNSDSALVKKRRNKTTGTVPSTIAEQISTE</sequence>
<keyword evidence="4" id="KW-0597">Phosphoprotein</keyword>
<evidence type="ECO:0000256" key="4">
    <source>
        <dbReference type="ARBA" id="ARBA00022553"/>
    </source>
</evidence>
<feature type="chain" id="PRO_5005489077" description="non-specific serine/threonine protein kinase" evidence="12">
    <location>
        <begin position="17"/>
        <end position="221"/>
    </location>
</feature>
<evidence type="ECO:0000256" key="8">
    <source>
        <dbReference type="ARBA" id="ARBA00022840"/>
    </source>
</evidence>
<evidence type="ECO:0000256" key="11">
    <source>
        <dbReference type="SAM" id="MobiDB-lite"/>
    </source>
</evidence>
<organism evidence="14">
    <name type="scientific">Lepeophtheirus salmonis</name>
    <name type="common">Salmon louse</name>
    <name type="synonym">Caligus salmonis</name>
    <dbReference type="NCBI Taxonomy" id="72036"/>
    <lineage>
        <taxon>Eukaryota</taxon>
        <taxon>Metazoa</taxon>
        <taxon>Ecdysozoa</taxon>
        <taxon>Arthropoda</taxon>
        <taxon>Crustacea</taxon>
        <taxon>Multicrustacea</taxon>
        <taxon>Hexanauplia</taxon>
        <taxon>Copepoda</taxon>
        <taxon>Siphonostomatoida</taxon>
        <taxon>Caligidae</taxon>
        <taxon>Lepeophtheirus</taxon>
    </lineage>
</organism>
<dbReference type="GO" id="GO:0004674">
    <property type="term" value="F:protein serine/threonine kinase activity"/>
    <property type="evidence" value="ECO:0007669"/>
    <property type="project" value="UniProtKB-KW"/>
</dbReference>
<evidence type="ECO:0000256" key="9">
    <source>
        <dbReference type="ARBA" id="ARBA00047899"/>
    </source>
</evidence>
<evidence type="ECO:0000256" key="1">
    <source>
        <dbReference type="ARBA" id="ARBA00006692"/>
    </source>
</evidence>
<dbReference type="GO" id="GO:0005524">
    <property type="term" value="F:ATP binding"/>
    <property type="evidence" value="ECO:0007669"/>
    <property type="project" value="UniProtKB-KW"/>
</dbReference>
<keyword evidence="7 14" id="KW-0418">Kinase</keyword>
<dbReference type="EC" id="2.7.11.1" evidence="2"/>
<evidence type="ECO:0000256" key="6">
    <source>
        <dbReference type="ARBA" id="ARBA00022741"/>
    </source>
</evidence>
<dbReference type="PROSITE" id="PS50011">
    <property type="entry name" value="PROTEIN_KINASE_DOM"/>
    <property type="match status" value="1"/>
</dbReference>
<dbReference type="Pfam" id="PF00069">
    <property type="entry name" value="Pkinase"/>
    <property type="match status" value="1"/>
</dbReference>
<keyword evidence="3" id="KW-0723">Serine/threonine-protein kinase</keyword>
<feature type="compositionally biased region" description="Polar residues" evidence="11">
    <location>
        <begin position="206"/>
        <end position="221"/>
    </location>
</feature>
<accession>A0A0K2UZK8</accession>
<name>A0A0K2UZK8_LEPSM</name>
<proteinExistence type="inferred from homology"/>
<dbReference type="Gene3D" id="1.10.510.10">
    <property type="entry name" value="Transferase(Phosphotransferase) domain 1"/>
    <property type="match status" value="1"/>
</dbReference>
<evidence type="ECO:0000259" key="13">
    <source>
        <dbReference type="PROSITE" id="PS50011"/>
    </source>
</evidence>
<protein>
    <recommendedName>
        <fullName evidence="2">non-specific serine/threonine protein kinase</fullName>
        <ecNumber evidence="2">2.7.11.1</ecNumber>
    </recommendedName>
</protein>
<evidence type="ECO:0000256" key="5">
    <source>
        <dbReference type="ARBA" id="ARBA00022679"/>
    </source>
</evidence>
<feature type="signal peptide" evidence="12">
    <location>
        <begin position="1"/>
        <end position="16"/>
    </location>
</feature>
<keyword evidence="6" id="KW-0547">Nucleotide-binding</keyword>
<dbReference type="OrthoDB" id="40902at2759"/>
<evidence type="ECO:0000256" key="7">
    <source>
        <dbReference type="ARBA" id="ARBA00022777"/>
    </source>
</evidence>
<evidence type="ECO:0000256" key="10">
    <source>
        <dbReference type="ARBA" id="ARBA00048679"/>
    </source>
</evidence>
<feature type="domain" description="Protein kinase" evidence="13">
    <location>
        <begin position="1"/>
        <end position="140"/>
    </location>
</feature>
<feature type="region of interest" description="Disordered" evidence="11">
    <location>
        <begin position="185"/>
        <end position="221"/>
    </location>
</feature>
<evidence type="ECO:0000256" key="2">
    <source>
        <dbReference type="ARBA" id="ARBA00012513"/>
    </source>
</evidence>
<dbReference type="InterPro" id="IPR027442">
    <property type="entry name" value="MAPKAPK_C"/>
</dbReference>
<dbReference type="InterPro" id="IPR011009">
    <property type="entry name" value="Kinase-like_dom_sf"/>
</dbReference>
<evidence type="ECO:0000256" key="3">
    <source>
        <dbReference type="ARBA" id="ARBA00022527"/>
    </source>
</evidence>